<evidence type="ECO:0000256" key="1">
    <source>
        <dbReference type="ARBA" id="ARBA00008571"/>
    </source>
</evidence>
<evidence type="ECO:0000256" key="3">
    <source>
        <dbReference type="ARBA" id="ARBA00023186"/>
    </source>
</evidence>
<sequence>MQDDELDIRRRRARFRSWHRGTKETDIILGRFADAHVGGFGAADILAYEALLEEEDPDIYAWVTGTAPVPERMRGPVMDLLLAFQVHS</sequence>
<dbReference type="InterPro" id="IPR036714">
    <property type="entry name" value="SDH_sf"/>
</dbReference>
<dbReference type="AlphaFoldDB" id="A0A317E7J1"/>
<dbReference type="PANTHER" id="PTHR12469:SF2">
    <property type="entry name" value="SUCCINATE DEHYDROGENASE ASSEMBLY FACTOR 2, MITOCHONDRIAL"/>
    <property type="match status" value="1"/>
</dbReference>
<dbReference type="PANTHER" id="PTHR12469">
    <property type="entry name" value="PROTEIN EMI5 HOMOLOG, MITOCHONDRIAL"/>
    <property type="match status" value="1"/>
</dbReference>
<comment type="similarity">
    <text evidence="1">Belongs to the SdhE FAD assembly factor family.</text>
</comment>
<keyword evidence="5" id="KW-1185">Reference proteome</keyword>
<dbReference type="RefSeq" id="WP_109906514.1">
    <property type="nucleotide sequence ID" value="NZ_QGLE01000007.1"/>
</dbReference>
<evidence type="ECO:0000313" key="5">
    <source>
        <dbReference type="Proteomes" id="UP000245461"/>
    </source>
</evidence>
<dbReference type="SUPFAM" id="SSF109910">
    <property type="entry name" value="YgfY-like"/>
    <property type="match status" value="1"/>
</dbReference>
<dbReference type="EMBL" id="QGLE01000007">
    <property type="protein sequence ID" value="PWR21373.1"/>
    <property type="molecule type" value="Genomic_DNA"/>
</dbReference>
<dbReference type="Pfam" id="PF03937">
    <property type="entry name" value="Sdh5"/>
    <property type="match status" value="1"/>
</dbReference>
<dbReference type="Proteomes" id="UP000245461">
    <property type="component" value="Unassembled WGS sequence"/>
</dbReference>
<keyword evidence="3" id="KW-0143">Chaperone</keyword>
<gene>
    <name evidence="4" type="ORF">DKG74_13125</name>
</gene>
<dbReference type="GO" id="GO:0006099">
    <property type="term" value="P:tricarboxylic acid cycle"/>
    <property type="evidence" value="ECO:0007669"/>
    <property type="project" value="TreeGrafter"/>
</dbReference>
<proteinExistence type="inferred from homology"/>
<protein>
    <recommendedName>
        <fullName evidence="2">FAD assembly factor SdhE</fullName>
    </recommendedName>
</protein>
<reference evidence="4 5" key="1">
    <citation type="submission" date="2018-05" db="EMBL/GenBank/DDBJ databases">
        <title>Zavarzinia sp. HR-AS.</title>
        <authorList>
            <person name="Lee Y."/>
            <person name="Jeon C.O."/>
        </authorList>
    </citation>
    <scope>NUCLEOTIDE SEQUENCE [LARGE SCALE GENOMIC DNA]</scope>
    <source>
        <strain evidence="4 5">HR-AS</strain>
    </source>
</reference>
<evidence type="ECO:0000313" key="4">
    <source>
        <dbReference type="EMBL" id="PWR21373.1"/>
    </source>
</evidence>
<evidence type="ECO:0000256" key="2">
    <source>
        <dbReference type="ARBA" id="ARBA00019418"/>
    </source>
</evidence>
<comment type="caution">
    <text evidence="4">The sequence shown here is derived from an EMBL/GenBank/DDBJ whole genome shotgun (WGS) entry which is preliminary data.</text>
</comment>
<dbReference type="OrthoDB" id="9807264at2"/>
<name>A0A317E7J1_9PROT</name>
<dbReference type="InterPro" id="IPR005631">
    <property type="entry name" value="SDH"/>
</dbReference>
<accession>A0A317E7J1</accession>
<dbReference type="Gene3D" id="1.10.150.250">
    <property type="entry name" value="Flavinator of succinate dehydrogenase"/>
    <property type="match status" value="1"/>
</dbReference>
<organism evidence="4 5">
    <name type="scientific">Zavarzinia aquatilis</name>
    <dbReference type="NCBI Taxonomy" id="2211142"/>
    <lineage>
        <taxon>Bacteria</taxon>
        <taxon>Pseudomonadati</taxon>
        <taxon>Pseudomonadota</taxon>
        <taxon>Alphaproteobacteria</taxon>
        <taxon>Rhodospirillales</taxon>
        <taxon>Zavarziniaceae</taxon>
        <taxon>Zavarzinia</taxon>
    </lineage>
</organism>